<dbReference type="InterPro" id="IPR050237">
    <property type="entry name" value="ATP-dep_AMP-bd_enzyme"/>
</dbReference>
<dbReference type="Gene3D" id="3.40.50.12780">
    <property type="entry name" value="N-terminal domain of ligase-like"/>
    <property type="match status" value="1"/>
</dbReference>
<dbReference type="RefSeq" id="WP_067639803.1">
    <property type="nucleotide sequence ID" value="NZ_JAAXPI010000078.1"/>
</dbReference>
<dbReference type="PANTHER" id="PTHR43767:SF1">
    <property type="entry name" value="NONRIBOSOMAL PEPTIDE SYNTHASE PES1 (EUROFUNG)-RELATED"/>
    <property type="match status" value="1"/>
</dbReference>
<dbReference type="InterPro" id="IPR000873">
    <property type="entry name" value="AMP-dep_synth/lig_dom"/>
</dbReference>
<dbReference type="Proteomes" id="UP000579250">
    <property type="component" value="Unassembled WGS sequence"/>
</dbReference>
<dbReference type="InterPro" id="IPR020845">
    <property type="entry name" value="AMP-binding_CS"/>
</dbReference>
<evidence type="ECO:0000313" key="3">
    <source>
        <dbReference type="Proteomes" id="UP000579250"/>
    </source>
</evidence>
<organism evidence="2 3">
    <name type="scientific">Actinomadura latina</name>
    <dbReference type="NCBI Taxonomy" id="163603"/>
    <lineage>
        <taxon>Bacteria</taxon>
        <taxon>Bacillati</taxon>
        <taxon>Actinomycetota</taxon>
        <taxon>Actinomycetes</taxon>
        <taxon>Streptosporangiales</taxon>
        <taxon>Thermomonosporaceae</taxon>
        <taxon>Actinomadura</taxon>
    </lineage>
</organism>
<dbReference type="Gene3D" id="3.30.300.30">
    <property type="match status" value="1"/>
</dbReference>
<gene>
    <name evidence="2" type="ORF">HGB48_31965</name>
</gene>
<evidence type="ECO:0000259" key="1">
    <source>
        <dbReference type="Pfam" id="PF00501"/>
    </source>
</evidence>
<name>A0A846Z990_9ACTN</name>
<feature type="domain" description="AMP-dependent synthetase/ligase" evidence="1">
    <location>
        <begin position="18"/>
        <end position="354"/>
    </location>
</feature>
<protein>
    <submittedName>
        <fullName evidence="2">AMP-binding protein</fullName>
    </submittedName>
</protein>
<dbReference type="Pfam" id="PF00501">
    <property type="entry name" value="AMP-binding"/>
    <property type="match status" value="1"/>
</dbReference>
<reference evidence="2 3" key="1">
    <citation type="submission" date="2020-04" db="EMBL/GenBank/DDBJ databases">
        <title>MicrobeNet Type strains.</title>
        <authorList>
            <person name="Nicholson A.C."/>
        </authorList>
    </citation>
    <scope>NUCLEOTIDE SEQUENCE [LARGE SCALE GENOMIC DNA]</scope>
    <source>
        <strain evidence="2 3">ATCC BAA-277</strain>
    </source>
</reference>
<dbReference type="InterPro" id="IPR045851">
    <property type="entry name" value="AMP-bd_C_sf"/>
</dbReference>
<keyword evidence="3" id="KW-1185">Reference proteome</keyword>
<dbReference type="AlphaFoldDB" id="A0A846Z990"/>
<dbReference type="PROSITE" id="PS00455">
    <property type="entry name" value="AMP_BINDING"/>
    <property type="match status" value="1"/>
</dbReference>
<dbReference type="EMBL" id="JAAXPI010000078">
    <property type="protein sequence ID" value="NKZ08317.1"/>
    <property type="molecule type" value="Genomic_DNA"/>
</dbReference>
<dbReference type="PANTHER" id="PTHR43767">
    <property type="entry name" value="LONG-CHAIN-FATTY-ACID--COA LIGASE"/>
    <property type="match status" value="1"/>
</dbReference>
<dbReference type="GO" id="GO:0016878">
    <property type="term" value="F:acid-thiol ligase activity"/>
    <property type="evidence" value="ECO:0007669"/>
    <property type="project" value="UniProtKB-ARBA"/>
</dbReference>
<dbReference type="InterPro" id="IPR042099">
    <property type="entry name" value="ANL_N_sf"/>
</dbReference>
<accession>A0A846Z990</accession>
<evidence type="ECO:0000313" key="2">
    <source>
        <dbReference type="EMBL" id="NKZ08317.1"/>
    </source>
</evidence>
<comment type="caution">
    <text evidence="2">The sequence shown here is derived from an EMBL/GenBank/DDBJ whole genome shotgun (WGS) entry which is preliminary data.</text>
</comment>
<dbReference type="SUPFAM" id="SSF56801">
    <property type="entry name" value="Acetyl-CoA synthetase-like"/>
    <property type="match status" value="1"/>
</dbReference>
<proteinExistence type="predicted"/>
<sequence>MDGLELPPRAALVHTLLDDAAADAPAARAVRDADGGWTYRETADHSHAAAAWLRDRGVEPGDRVLVQWPTDRRLVALLYGASRAGAVLVPVNPDTRPFQLRSIVASAGPRLVLTANDRELAWKEIEDLRGRGVRADPAGTAPDDLAVLVYTSGSTSVPKGVMEPHAQIVFATRALVAALRYRASDVVFCRFPISWDYGLYKVLMCAAARCEIVLAGDESDLVLLRRMREVGATVVPIVPSLATMIVKLAGRAAGPSGGNRIRMFTNTGAALPPATADRLRAAFPGAVVVRQYGQTECKRAAVMPPEEERSRPGSCGRPLRGTAIAILGADGHEVPAGEVGEIVVTGPHVMPGYWREPELTARTFRTDPATGVRRLHTGDHGRVDEDGYLYFHGRVDDMFKRKGVRMSTLEIEGAALDIPGVRAAGVVPPSADRDLAICVEGDLPPHAVLRELARRLEPAKVPSLCHVVDALPLTAHGKNASTELAALLDEAVTR</sequence>